<dbReference type="PANTHER" id="PTHR30469:SF20">
    <property type="entry name" value="EFFLUX RND TRANSPORTER PERIPLASMIC ADAPTOR SUBUNIT"/>
    <property type="match status" value="1"/>
</dbReference>
<feature type="domain" description="Multidrug resistance protein MdtA-like barrel-sandwich hybrid" evidence="2">
    <location>
        <begin position="51"/>
        <end position="163"/>
    </location>
</feature>
<dbReference type="AlphaFoldDB" id="A0A948TB46"/>
<evidence type="ECO:0000259" key="2">
    <source>
        <dbReference type="Pfam" id="PF25917"/>
    </source>
</evidence>
<accession>A0A948TB46</accession>
<dbReference type="Proteomes" id="UP000783796">
    <property type="component" value="Unassembled WGS sequence"/>
</dbReference>
<name>A0A948TB46_9BACT</name>
<gene>
    <name evidence="3" type="ORF">H9777_05370</name>
</gene>
<dbReference type="InterPro" id="IPR058625">
    <property type="entry name" value="MdtA-like_BSH"/>
</dbReference>
<dbReference type="Gene3D" id="2.40.50.100">
    <property type="match status" value="1"/>
</dbReference>
<dbReference type="GO" id="GO:1990281">
    <property type="term" value="C:efflux pump complex"/>
    <property type="evidence" value="ECO:0007669"/>
    <property type="project" value="TreeGrafter"/>
</dbReference>
<protein>
    <submittedName>
        <fullName evidence="3">Efflux RND transporter periplasmic adaptor subunit</fullName>
    </submittedName>
</protein>
<dbReference type="PANTHER" id="PTHR30469">
    <property type="entry name" value="MULTIDRUG RESISTANCE PROTEIN MDTA"/>
    <property type="match status" value="1"/>
</dbReference>
<evidence type="ECO:0000313" key="4">
    <source>
        <dbReference type="Proteomes" id="UP000783796"/>
    </source>
</evidence>
<dbReference type="Gene3D" id="1.10.287.470">
    <property type="entry name" value="Helix hairpin bin"/>
    <property type="match status" value="1"/>
</dbReference>
<dbReference type="SUPFAM" id="SSF111369">
    <property type="entry name" value="HlyD-like secretion proteins"/>
    <property type="match status" value="1"/>
</dbReference>
<reference evidence="3" key="2">
    <citation type="submission" date="2021-04" db="EMBL/GenBank/DDBJ databases">
        <authorList>
            <person name="Gilroy R."/>
        </authorList>
    </citation>
    <scope>NUCLEOTIDE SEQUENCE</scope>
    <source>
        <strain evidence="3">G4-2901</strain>
    </source>
</reference>
<sequence length="219" mass="24861">MFITCIACSLFSCKGTATKEEQPTIVKTVKAIETPKETTRSYTFISKPYRVTELSFRVSGPVNTFDVQNGQFFRKGELIASIDDRDYIIRQKRTATTLAQAESEYRRISALYKRDNISAASYEKAQADYEKAKTDYDDATNALNDTKIYAPFDGYVQQTHIEKYSDVKASMPVVTFIDLSKVKVEAYITESMATSFQNKEHKGIDVGEFLLLNISNIRK</sequence>
<evidence type="ECO:0000313" key="3">
    <source>
        <dbReference type="EMBL" id="MBU3837739.1"/>
    </source>
</evidence>
<dbReference type="InterPro" id="IPR006143">
    <property type="entry name" value="RND_pump_MFP"/>
</dbReference>
<proteinExistence type="inferred from homology"/>
<dbReference type="NCBIfam" id="TIGR01730">
    <property type="entry name" value="RND_mfp"/>
    <property type="match status" value="1"/>
</dbReference>
<dbReference type="EMBL" id="JAHLFW010000048">
    <property type="protein sequence ID" value="MBU3837739.1"/>
    <property type="molecule type" value="Genomic_DNA"/>
</dbReference>
<dbReference type="Pfam" id="PF25917">
    <property type="entry name" value="BSH_RND"/>
    <property type="match status" value="1"/>
</dbReference>
<evidence type="ECO:0000256" key="1">
    <source>
        <dbReference type="ARBA" id="ARBA00009477"/>
    </source>
</evidence>
<reference evidence="3" key="1">
    <citation type="journal article" date="2021" name="PeerJ">
        <title>Extensive microbial diversity within the chicken gut microbiome revealed by metagenomics and culture.</title>
        <authorList>
            <person name="Gilroy R."/>
            <person name="Ravi A."/>
            <person name="Getino M."/>
            <person name="Pursley I."/>
            <person name="Horton D.L."/>
            <person name="Alikhan N.F."/>
            <person name="Baker D."/>
            <person name="Gharbi K."/>
            <person name="Hall N."/>
            <person name="Watson M."/>
            <person name="Adriaenssens E.M."/>
            <person name="Foster-Nyarko E."/>
            <person name="Jarju S."/>
            <person name="Secka A."/>
            <person name="Antonio M."/>
            <person name="Oren A."/>
            <person name="Chaudhuri R.R."/>
            <person name="La Ragione R."/>
            <person name="Hildebrand F."/>
            <person name="Pallen M.J."/>
        </authorList>
    </citation>
    <scope>NUCLEOTIDE SEQUENCE</scope>
    <source>
        <strain evidence="3">G4-2901</strain>
    </source>
</reference>
<dbReference type="GO" id="GO:0015562">
    <property type="term" value="F:efflux transmembrane transporter activity"/>
    <property type="evidence" value="ECO:0007669"/>
    <property type="project" value="TreeGrafter"/>
</dbReference>
<comment type="similarity">
    <text evidence="1">Belongs to the membrane fusion protein (MFP) (TC 8.A.1) family.</text>
</comment>
<comment type="caution">
    <text evidence="3">The sequence shown here is derived from an EMBL/GenBank/DDBJ whole genome shotgun (WGS) entry which is preliminary data.</text>
</comment>
<organism evidence="3 4">
    <name type="scientific">Candidatus Phocaeicola faecigallinarum</name>
    <dbReference type="NCBI Taxonomy" id="2838732"/>
    <lineage>
        <taxon>Bacteria</taxon>
        <taxon>Pseudomonadati</taxon>
        <taxon>Bacteroidota</taxon>
        <taxon>Bacteroidia</taxon>
        <taxon>Bacteroidales</taxon>
        <taxon>Bacteroidaceae</taxon>
        <taxon>Phocaeicola</taxon>
    </lineage>
</organism>